<evidence type="ECO:0000259" key="8">
    <source>
        <dbReference type="Pfam" id="PF08669"/>
    </source>
</evidence>
<evidence type="ECO:0000256" key="5">
    <source>
        <dbReference type="ARBA" id="ARBA00031395"/>
    </source>
</evidence>
<dbReference type="FunFam" id="2.40.30.110:FF:000003">
    <property type="entry name" value="Aminomethyltransferase"/>
    <property type="match status" value="1"/>
</dbReference>
<dbReference type="EMBL" id="UINC01002053">
    <property type="protein sequence ID" value="SUZ92374.1"/>
    <property type="molecule type" value="Genomic_DNA"/>
</dbReference>
<dbReference type="Gene3D" id="2.40.30.110">
    <property type="entry name" value="Aminomethyltransferase beta-barrel domains"/>
    <property type="match status" value="1"/>
</dbReference>
<dbReference type="InterPro" id="IPR022903">
    <property type="entry name" value="GcvT_bac"/>
</dbReference>
<evidence type="ECO:0000256" key="6">
    <source>
        <dbReference type="ARBA" id="ARBA00047665"/>
    </source>
</evidence>
<feature type="domain" description="Aminomethyltransferase C-terminal" evidence="8">
    <location>
        <begin position="287"/>
        <end position="363"/>
    </location>
</feature>
<dbReference type="PIRSF" id="PIRSF006487">
    <property type="entry name" value="GcvT"/>
    <property type="match status" value="1"/>
</dbReference>
<dbReference type="Gene3D" id="4.10.1250.10">
    <property type="entry name" value="Aminomethyltransferase fragment"/>
    <property type="match status" value="1"/>
</dbReference>
<dbReference type="InterPro" id="IPR006223">
    <property type="entry name" value="GcvT"/>
</dbReference>
<dbReference type="FunFam" id="4.10.1250.10:FF:000001">
    <property type="entry name" value="Aminomethyltransferase"/>
    <property type="match status" value="1"/>
</dbReference>
<reference evidence="9" key="1">
    <citation type="submission" date="2018-05" db="EMBL/GenBank/DDBJ databases">
        <authorList>
            <person name="Lanie J.A."/>
            <person name="Ng W.-L."/>
            <person name="Kazmierczak K.M."/>
            <person name="Andrzejewski T.M."/>
            <person name="Davidsen T.M."/>
            <person name="Wayne K.J."/>
            <person name="Tettelin H."/>
            <person name="Glass J.I."/>
            <person name="Rusch D."/>
            <person name="Podicherti R."/>
            <person name="Tsui H.-C.T."/>
            <person name="Winkler M.E."/>
        </authorList>
    </citation>
    <scope>NUCLEOTIDE SEQUENCE</scope>
</reference>
<sequence length="373" mass="41891">MANDSNLKTTPLHSMHKELGGKLVPFAGWHMPIQFKGVIQEHQCVRDRVGIFDVSHMGEIEIAGPEAKQLIQYLVTNDIETMQNNQALYTLMCFETGGVVDDLLVHRFSDDHYFFCVNASNSDKDFQWILKNASNFNASVKNTSQETAQLAVQGKHSEALIQKLCDTSLGEIEYYHFRKAKIYNFECIISRTGYTGEDGFEIYIDSKYAKSVYKSLIEEGKPFNLQPIGLGARDTLRMEMGYALYGNELHENCNPLEAGLGWVIKLQKNDFLGKAALKKQKDAGLSRRLVGIRLLDRGVPRPHYRVLNEGTLIGELTSGTFSPSLNAGIGLCYVSTEYTKPGTKLDVEIRKLKVPAEVVKLPFLPSRVKKINC</sequence>
<dbReference type="PANTHER" id="PTHR43757:SF2">
    <property type="entry name" value="AMINOMETHYLTRANSFERASE, MITOCHONDRIAL"/>
    <property type="match status" value="1"/>
</dbReference>
<dbReference type="NCBIfam" id="NF001567">
    <property type="entry name" value="PRK00389.1"/>
    <property type="match status" value="1"/>
</dbReference>
<gene>
    <name evidence="9" type="ORF">METZ01_LOCUS45228</name>
</gene>
<dbReference type="InterPro" id="IPR027266">
    <property type="entry name" value="TrmE/GcvT-like"/>
</dbReference>
<dbReference type="HAMAP" id="MF_00259">
    <property type="entry name" value="GcvT"/>
    <property type="match status" value="1"/>
</dbReference>
<evidence type="ECO:0000256" key="4">
    <source>
        <dbReference type="ARBA" id="ARBA00022679"/>
    </source>
</evidence>
<dbReference type="Gene3D" id="3.30.1360.120">
    <property type="entry name" value="Probable tRNA modification gtpase trme, domain 1"/>
    <property type="match status" value="1"/>
</dbReference>
<dbReference type="GO" id="GO:0008483">
    <property type="term" value="F:transaminase activity"/>
    <property type="evidence" value="ECO:0007669"/>
    <property type="project" value="UniProtKB-KW"/>
</dbReference>
<feature type="domain" description="GCVT N-terminal" evidence="7">
    <location>
        <begin position="12"/>
        <end position="268"/>
    </location>
</feature>
<dbReference type="EC" id="2.1.2.10" evidence="2"/>
<dbReference type="Gene3D" id="3.30.70.1400">
    <property type="entry name" value="Aminomethyltransferase beta-barrel domains"/>
    <property type="match status" value="1"/>
</dbReference>
<dbReference type="NCBIfam" id="TIGR00528">
    <property type="entry name" value="gcvT"/>
    <property type="match status" value="1"/>
</dbReference>
<evidence type="ECO:0000256" key="3">
    <source>
        <dbReference type="ARBA" id="ARBA00022576"/>
    </source>
</evidence>
<dbReference type="InterPro" id="IPR006222">
    <property type="entry name" value="GCVT_N"/>
</dbReference>
<evidence type="ECO:0000259" key="7">
    <source>
        <dbReference type="Pfam" id="PF01571"/>
    </source>
</evidence>
<comment type="similarity">
    <text evidence="1">Belongs to the GcvT family.</text>
</comment>
<organism evidence="9">
    <name type="scientific">marine metagenome</name>
    <dbReference type="NCBI Taxonomy" id="408172"/>
    <lineage>
        <taxon>unclassified sequences</taxon>
        <taxon>metagenomes</taxon>
        <taxon>ecological metagenomes</taxon>
    </lineage>
</organism>
<dbReference type="FunFam" id="3.30.70.1400:FF:000001">
    <property type="entry name" value="Aminomethyltransferase"/>
    <property type="match status" value="1"/>
</dbReference>
<name>A0A381RMC5_9ZZZZ</name>
<dbReference type="Pfam" id="PF01571">
    <property type="entry name" value="GCV_T"/>
    <property type="match status" value="1"/>
</dbReference>
<accession>A0A381RMC5</accession>
<dbReference type="GO" id="GO:0004047">
    <property type="term" value="F:aminomethyltransferase activity"/>
    <property type="evidence" value="ECO:0007669"/>
    <property type="project" value="UniProtKB-EC"/>
</dbReference>
<dbReference type="InterPro" id="IPR029043">
    <property type="entry name" value="GcvT/YgfZ_C"/>
</dbReference>
<dbReference type="Pfam" id="PF08669">
    <property type="entry name" value="GCV_T_C"/>
    <property type="match status" value="1"/>
</dbReference>
<comment type="catalytic activity">
    <reaction evidence="6">
        <text>N(6)-[(R)-S(8)-aminomethyldihydrolipoyl]-L-lysyl-[protein] + (6S)-5,6,7,8-tetrahydrofolate = N(6)-[(R)-dihydrolipoyl]-L-lysyl-[protein] + (6R)-5,10-methylene-5,6,7,8-tetrahydrofolate + NH4(+)</text>
        <dbReference type="Rhea" id="RHEA:16945"/>
        <dbReference type="Rhea" id="RHEA-COMP:10475"/>
        <dbReference type="Rhea" id="RHEA-COMP:10492"/>
        <dbReference type="ChEBI" id="CHEBI:15636"/>
        <dbReference type="ChEBI" id="CHEBI:28938"/>
        <dbReference type="ChEBI" id="CHEBI:57453"/>
        <dbReference type="ChEBI" id="CHEBI:83100"/>
        <dbReference type="ChEBI" id="CHEBI:83143"/>
        <dbReference type="EC" id="2.1.2.10"/>
    </reaction>
</comment>
<dbReference type="PANTHER" id="PTHR43757">
    <property type="entry name" value="AMINOMETHYLTRANSFERASE"/>
    <property type="match status" value="1"/>
</dbReference>
<keyword evidence="4" id="KW-0808">Transferase</keyword>
<dbReference type="GO" id="GO:0005829">
    <property type="term" value="C:cytosol"/>
    <property type="evidence" value="ECO:0007669"/>
    <property type="project" value="TreeGrafter"/>
</dbReference>
<evidence type="ECO:0000256" key="1">
    <source>
        <dbReference type="ARBA" id="ARBA00008609"/>
    </source>
</evidence>
<evidence type="ECO:0000256" key="2">
    <source>
        <dbReference type="ARBA" id="ARBA00012616"/>
    </source>
</evidence>
<dbReference type="SUPFAM" id="SSF101790">
    <property type="entry name" value="Aminomethyltransferase beta-barrel domain"/>
    <property type="match status" value="1"/>
</dbReference>
<keyword evidence="3" id="KW-0032">Aminotransferase</keyword>
<dbReference type="InterPro" id="IPR013977">
    <property type="entry name" value="GcvT_C"/>
</dbReference>
<dbReference type="GO" id="GO:0006546">
    <property type="term" value="P:glycine catabolic process"/>
    <property type="evidence" value="ECO:0007669"/>
    <property type="project" value="InterPro"/>
</dbReference>
<evidence type="ECO:0000313" key="9">
    <source>
        <dbReference type="EMBL" id="SUZ92374.1"/>
    </source>
</evidence>
<dbReference type="AlphaFoldDB" id="A0A381RMC5"/>
<proteinExistence type="inferred from homology"/>
<dbReference type="InterPro" id="IPR028896">
    <property type="entry name" value="GcvT/YgfZ/DmdA"/>
</dbReference>
<protein>
    <recommendedName>
        <fullName evidence="2">aminomethyltransferase</fullName>
        <ecNumber evidence="2">2.1.2.10</ecNumber>
    </recommendedName>
    <alternativeName>
        <fullName evidence="5">Glycine cleavage system T protein</fullName>
    </alternativeName>
</protein>
<dbReference type="SUPFAM" id="SSF103025">
    <property type="entry name" value="Folate-binding domain"/>
    <property type="match status" value="1"/>
</dbReference>
<dbReference type="GO" id="GO:0005960">
    <property type="term" value="C:glycine cleavage complex"/>
    <property type="evidence" value="ECO:0007669"/>
    <property type="project" value="InterPro"/>
</dbReference>